<dbReference type="Proteomes" id="UP000554235">
    <property type="component" value="Unassembled WGS sequence"/>
</dbReference>
<evidence type="ECO:0000259" key="1">
    <source>
        <dbReference type="PROSITE" id="PS50181"/>
    </source>
</evidence>
<dbReference type="Gene3D" id="1.25.40.20">
    <property type="entry name" value="Ankyrin repeat-containing domain"/>
    <property type="match status" value="1"/>
</dbReference>
<dbReference type="EMBL" id="JAADYS010001168">
    <property type="protein sequence ID" value="KAF4464583.1"/>
    <property type="molecule type" value="Genomic_DNA"/>
</dbReference>
<dbReference type="OrthoDB" id="4974265at2759"/>
<comment type="caution">
    <text evidence="2">The sequence shown here is derived from an EMBL/GenBank/DDBJ whole genome shotgun (WGS) entry which is preliminary data.</text>
</comment>
<dbReference type="SUPFAM" id="SSF48403">
    <property type="entry name" value="Ankyrin repeat"/>
    <property type="match status" value="1"/>
</dbReference>
<accession>A0A8H4PBF6</accession>
<evidence type="ECO:0000313" key="2">
    <source>
        <dbReference type="EMBL" id="KAF4464583.1"/>
    </source>
</evidence>
<organism evidence="2 3">
    <name type="scientific">Fusarium albosuccineum</name>
    <dbReference type="NCBI Taxonomy" id="1237068"/>
    <lineage>
        <taxon>Eukaryota</taxon>
        <taxon>Fungi</taxon>
        <taxon>Dikarya</taxon>
        <taxon>Ascomycota</taxon>
        <taxon>Pezizomycotina</taxon>
        <taxon>Sordariomycetes</taxon>
        <taxon>Hypocreomycetidae</taxon>
        <taxon>Hypocreales</taxon>
        <taxon>Nectriaceae</taxon>
        <taxon>Fusarium</taxon>
        <taxon>Fusarium decemcellulare species complex</taxon>
    </lineage>
</organism>
<evidence type="ECO:0000313" key="3">
    <source>
        <dbReference type="Proteomes" id="UP000554235"/>
    </source>
</evidence>
<dbReference type="PROSITE" id="PS50181">
    <property type="entry name" value="FBOX"/>
    <property type="match status" value="1"/>
</dbReference>
<gene>
    <name evidence="2" type="ORF">FALBO_8577</name>
</gene>
<sequence length="197" mass="22110">MSGSPVIARDMLSHLPNELLVKVFSHLSPIGDGHSLISTSKKFYNALIIELYRKAGKELDWAPLFIGARDGNMRTLELCRQAGAQMDLQCVRPLGCPEYAMPVGSRPLNIAIDLFQTGVVMWLLFYGANPNQTNEERLLGVEPPLKTVIEMTRENYHRNRERASRLRGPDQDKLTQKGRQIRDALTRAGARASILII</sequence>
<dbReference type="SUPFAM" id="SSF81383">
    <property type="entry name" value="F-box domain"/>
    <property type="match status" value="1"/>
</dbReference>
<proteinExistence type="predicted"/>
<dbReference type="Pfam" id="PF12937">
    <property type="entry name" value="F-box-like"/>
    <property type="match status" value="1"/>
</dbReference>
<name>A0A8H4PBF6_9HYPO</name>
<keyword evidence="3" id="KW-1185">Reference proteome</keyword>
<dbReference type="InterPro" id="IPR001810">
    <property type="entry name" value="F-box_dom"/>
</dbReference>
<reference evidence="2 3" key="1">
    <citation type="submission" date="2020-01" db="EMBL/GenBank/DDBJ databases">
        <title>Identification and distribution of gene clusters putatively required for synthesis of sphingolipid metabolism inhibitors in phylogenetically diverse species of the filamentous fungus Fusarium.</title>
        <authorList>
            <person name="Kim H.-S."/>
            <person name="Busman M."/>
            <person name="Brown D.W."/>
            <person name="Divon H."/>
            <person name="Uhlig S."/>
            <person name="Proctor R.H."/>
        </authorList>
    </citation>
    <scope>NUCLEOTIDE SEQUENCE [LARGE SCALE GENOMIC DNA]</scope>
    <source>
        <strain evidence="2 3">NRRL 20459</strain>
    </source>
</reference>
<feature type="domain" description="F-box" evidence="1">
    <location>
        <begin position="9"/>
        <end position="55"/>
    </location>
</feature>
<dbReference type="AlphaFoldDB" id="A0A8H4PBF6"/>
<dbReference type="InterPro" id="IPR036047">
    <property type="entry name" value="F-box-like_dom_sf"/>
</dbReference>
<dbReference type="InterPro" id="IPR036770">
    <property type="entry name" value="Ankyrin_rpt-contain_sf"/>
</dbReference>
<protein>
    <recommendedName>
        <fullName evidence="1">F-box domain-containing protein</fullName>
    </recommendedName>
</protein>